<keyword evidence="2" id="KW-0813">Transport</keyword>
<dbReference type="PRINTS" id="PR01035">
    <property type="entry name" value="TCRTETA"/>
</dbReference>
<keyword evidence="5 6" id="KW-0472">Membrane</keyword>
<feature type="domain" description="Major facilitator superfamily (MFS) profile" evidence="7">
    <location>
        <begin position="29"/>
        <end position="464"/>
    </location>
</feature>
<evidence type="ECO:0000256" key="2">
    <source>
        <dbReference type="ARBA" id="ARBA00022448"/>
    </source>
</evidence>
<sequence>MESIAHEGTALLAQPALASSPRTPLPKFQLAIIMLVQVCEPLASQSIYPYINQLVSELDITGGDEKKVGYYAGLESLFFLTEALTVLQWSRASDRVGRKPILLLGLIGTSISMLLFGLSRTFWALVASRCLTGLLNGNIGVMKSAMGDMTDPSNRAEGFAYIPVVWDAGAALGPLVGGFLACPHEHFPRWFSAQFWREFPYFLPCLATGGFVIATCVVVLVFFKEPIHSKKGDATATFPGEPTRSLSPQRSGPLPLRALLTFRVLISIANYVGVAFLYITLSALLPLFLAMPIPIGGVGLPPAKIGLVLSAYSAATALFQICFCARLIQRFGATRVFIGGISTSVLVFALFPVMSVIAKRDGVTPVVWVLIACVLGLGALLDTAFAAIFMFLTVAAPASSRGTVNGLAQTVVSAAKAFGPALATSLFSLSVEKNLLNGYAVYAILIGISLLALVVGNQLPAEVWEEADQ</sequence>
<name>A0AAD7MQH7_9AGAR</name>
<dbReference type="EMBL" id="JARKIB010000172">
    <property type="protein sequence ID" value="KAJ7728465.1"/>
    <property type="molecule type" value="Genomic_DNA"/>
</dbReference>
<dbReference type="Gene3D" id="1.20.1250.20">
    <property type="entry name" value="MFS general substrate transporter like domains"/>
    <property type="match status" value="1"/>
</dbReference>
<dbReference type="InterPro" id="IPR020846">
    <property type="entry name" value="MFS_dom"/>
</dbReference>
<feature type="transmembrane region" description="Helical" evidence="6">
    <location>
        <begin position="439"/>
        <end position="456"/>
    </location>
</feature>
<dbReference type="CDD" id="cd17330">
    <property type="entry name" value="MFS_SLC46_TetA_like"/>
    <property type="match status" value="1"/>
</dbReference>
<dbReference type="Pfam" id="PF07690">
    <property type="entry name" value="MFS_1"/>
    <property type="match status" value="2"/>
</dbReference>
<dbReference type="Proteomes" id="UP001215598">
    <property type="component" value="Unassembled WGS sequence"/>
</dbReference>
<proteinExistence type="predicted"/>
<reference evidence="8" key="1">
    <citation type="submission" date="2023-03" db="EMBL/GenBank/DDBJ databases">
        <title>Massive genome expansion in bonnet fungi (Mycena s.s.) driven by repeated elements and novel gene families across ecological guilds.</title>
        <authorList>
            <consortium name="Lawrence Berkeley National Laboratory"/>
            <person name="Harder C.B."/>
            <person name="Miyauchi S."/>
            <person name="Viragh M."/>
            <person name="Kuo A."/>
            <person name="Thoen E."/>
            <person name="Andreopoulos B."/>
            <person name="Lu D."/>
            <person name="Skrede I."/>
            <person name="Drula E."/>
            <person name="Henrissat B."/>
            <person name="Morin E."/>
            <person name="Kohler A."/>
            <person name="Barry K."/>
            <person name="LaButti K."/>
            <person name="Morin E."/>
            <person name="Salamov A."/>
            <person name="Lipzen A."/>
            <person name="Mereny Z."/>
            <person name="Hegedus B."/>
            <person name="Baldrian P."/>
            <person name="Stursova M."/>
            <person name="Weitz H."/>
            <person name="Taylor A."/>
            <person name="Grigoriev I.V."/>
            <person name="Nagy L.G."/>
            <person name="Martin F."/>
            <person name="Kauserud H."/>
        </authorList>
    </citation>
    <scope>NUCLEOTIDE SEQUENCE</scope>
    <source>
        <strain evidence="8">CBHHK182m</strain>
    </source>
</reference>
<feature type="transmembrane region" description="Helical" evidence="6">
    <location>
        <begin position="366"/>
        <end position="394"/>
    </location>
</feature>
<dbReference type="AlphaFoldDB" id="A0AAD7MQH7"/>
<comment type="subcellular location">
    <subcellularLocation>
        <location evidence="1">Membrane</location>
        <topology evidence="1">Multi-pass membrane protein</topology>
    </subcellularLocation>
</comment>
<dbReference type="PANTHER" id="PTHR23504:SF15">
    <property type="entry name" value="MAJOR FACILITATOR SUPERFAMILY (MFS) PROFILE DOMAIN-CONTAINING PROTEIN"/>
    <property type="match status" value="1"/>
</dbReference>
<feature type="transmembrane region" description="Helical" evidence="6">
    <location>
        <begin position="201"/>
        <end position="223"/>
    </location>
</feature>
<dbReference type="PANTHER" id="PTHR23504">
    <property type="entry name" value="MAJOR FACILITATOR SUPERFAMILY DOMAIN-CONTAINING PROTEIN 10"/>
    <property type="match status" value="1"/>
</dbReference>
<dbReference type="GO" id="GO:0022857">
    <property type="term" value="F:transmembrane transporter activity"/>
    <property type="evidence" value="ECO:0007669"/>
    <property type="project" value="InterPro"/>
</dbReference>
<feature type="transmembrane region" description="Helical" evidence="6">
    <location>
        <begin position="260"/>
        <end position="285"/>
    </location>
</feature>
<feature type="transmembrane region" description="Helical" evidence="6">
    <location>
        <begin position="101"/>
        <end position="118"/>
    </location>
</feature>
<evidence type="ECO:0000313" key="8">
    <source>
        <dbReference type="EMBL" id="KAJ7728465.1"/>
    </source>
</evidence>
<dbReference type="InterPro" id="IPR001958">
    <property type="entry name" value="Tet-R_TetA/multi-R_MdtG-like"/>
</dbReference>
<evidence type="ECO:0000256" key="4">
    <source>
        <dbReference type="ARBA" id="ARBA00022989"/>
    </source>
</evidence>
<organism evidence="8 9">
    <name type="scientific">Mycena metata</name>
    <dbReference type="NCBI Taxonomy" id="1033252"/>
    <lineage>
        <taxon>Eukaryota</taxon>
        <taxon>Fungi</taxon>
        <taxon>Dikarya</taxon>
        <taxon>Basidiomycota</taxon>
        <taxon>Agaricomycotina</taxon>
        <taxon>Agaricomycetes</taxon>
        <taxon>Agaricomycetidae</taxon>
        <taxon>Agaricales</taxon>
        <taxon>Marasmiineae</taxon>
        <taxon>Mycenaceae</taxon>
        <taxon>Mycena</taxon>
    </lineage>
</organism>
<evidence type="ECO:0000256" key="5">
    <source>
        <dbReference type="ARBA" id="ARBA00023136"/>
    </source>
</evidence>
<keyword evidence="9" id="KW-1185">Reference proteome</keyword>
<dbReference type="SUPFAM" id="SSF103473">
    <property type="entry name" value="MFS general substrate transporter"/>
    <property type="match status" value="1"/>
</dbReference>
<keyword evidence="3 6" id="KW-0812">Transmembrane</keyword>
<evidence type="ECO:0000313" key="9">
    <source>
        <dbReference type="Proteomes" id="UP001215598"/>
    </source>
</evidence>
<accession>A0AAD7MQH7</accession>
<evidence type="ECO:0000256" key="6">
    <source>
        <dbReference type="SAM" id="Phobius"/>
    </source>
</evidence>
<comment type="caution">
    <text evidence="8">The sequence shown here is derived from an EMBL/GenBank/DDBJ whole genome shotgun (WGS) entry which is preliminary data.</text>
</comment>
<gene>
    <name evidence="8" type="ORF">B0H16DRAFT_1588728</name>
</gene>
<evidence type="ECO:0000256" key="3">
    <source>
        <dbReference type="ARBA" id="ARBA00022692"/>
    </source>
</evidence>
<dbReference type="PROSITE" id="PS50850">
    <property type="entry name" value="MFS"/>
    <property type="match status" value="1"/>
</dbReference>
<dbReference type="InterPro" id="IPR036259">
    <property type="entry name" value="MFS_trans_sf"/>
</dbReference>
<dbReference type="InterPro" id="IPR011701">
    <property type="entry name" value="MFS"/>
</dbReference>
<evidence type="ECO:0000259" key="7">
    <source>
        <dbReference type="PROSITE" id="PS50850"/>
    </source>
</evidence>
<dbReference type="GO" id="GO:0016020">
    <property type="term" value="C:membrane"/>
    <property type="evidence" value="ECO:0007669"/>
    <property type="project" value="UniProtKB-SubCell"/>
</dbReference>
<feature type="transmembrane region" description="Helical" evidence="6">
    <location>
        <begin position="336"/>
        <end position="354"/>
    </location>
</feature>
<protein>
    <submittedName>
        <fullName evidence="8">Major facilitator superfamily domain-containing protein</fullName>
    </submittedName>
</protein>
<feature type="transmembrane region" description="Helical" evidence="6">
    <location>
        <begin position="158"/>
        <end position="181"/>
    </location>
</feature>
<feature type="transmembrane region" description="Helical" evidence="6">
    <location>
        <begin position="305"/>
        <end position="324"/>
    </location>
</feature>
<evidence type="ECO:0000256" key="1">
    <source>
        <dbReference type="ARBA" id="ARBA00004141"/>
    </source>
</evidence>
<keyword evidence="4 6" id="KW-1133">Transmembrane helix</keyword>